<evidence type="ECO:0000313" key="2">
    <source>
        <dbReference type="EMBL" id="KEF53617.1"/>
    </source>
</evidence>
<name>A0A072P1Q5_9EURO</name>
<dbReference type="PANTHER" id="PTHR43735:SF24">
    <property type="entry name" value="NUCLEOTIDE-DISULPHIDE OXIDOREDUCTASE AMID-LIKE, PUTATIVE (AFU_ORTHOLOGUE AFUA_1G17180)-RELATED"/>
    <property type="match status" value="1"/>
</dbReference>
<keyword evidence="3" id="KW-1185">Reference proteome</keyword>
<comment type="caution">
    <text evidence="2">The sequence shown here is derived from an EMBL/GenBank/DDBJ whole genome shotgun (WGS) entry which is preliminary data.</text>
</comment>
<dbReference type="PRINTS" id="PR00411">
    <property type="entry name" value="PNDRDTASEI"/>
</dbReference>
<dbReference type="InterPro" id="IPR023753">
    <property type="entry name" value="FAD/NAD-binding_dom"/>
</dbReference>
<dbReference type="RefSeq" id="XP_013256207.1">
    <property type="nucleotide sequence ID" value="XM_013400753.1"/>
</dbReference>
<dbReference type="Pfam" id="PF07992">
    <property type="entry name" value="Pyr_redox_2"/>
    <property type="match status" value="1"/>
</dbReference>
<dbReference type="GeneID" id="25285496"/>
<dbReference type="PANTHER" id="PTHR43735">
    <property type="entry name" value="APOPTOSIS-INDUCING FACTOR 1"/>
    <property type="match status" value="1"/>
</dbReference>
<dbReference type="GO" id="GO:0050660">
    <property type="term" value="F:flavin adenine dinucleotide binding"/>
    <property type="evidence" value="ECO:0007669"/>
    <property type="project" value="TreeGrafter"/>
</dbReference>
<dbReference type="Gene3D" id="3.50.50.100">
    <property type="match status" value="1"/>
</dbReference>
<dbReference type="PRINTS" id="PR00368">
    <property type="entry name" value="FADPNR"/>
</dbReference>
<proteinExistence type="predicted"/>
<dbReference type="STRING" id="1182545.A0A072P1Q5"/>
<gene>
    <name evidence="2" type="ORF">A1O9_10592</name>
</gene>
<evidence type="ECO:0000313" key="3">
    <source>
        <dbReference type="Proteomes" id="UP000027920"/>
    </source>
</evidence>
<organism evidence="2 3">
    <name type="scientific">Exophiala aquamarina CBS 119918</name>
    <dbReference type="NCBI Taxonomy" id="1182545"/>
    <lineage>
        <taxon>Eukaryota</taxon>
        <taxon>Fungi</taxon>
        <taxon>Dikarya</taxon>
        <taxon>Ascomycota</taxon>
        <taxon>Pezizomycotina</taxon>
        <taxon>Eurotiomycetes</taxon>
        <taxon>Chaetothyriomycetidae</taxon>
        <taxon>Chaetothyriales</taxon>
        <taxon>Herpotrichiellaceae</taxon>
        <taxon>Exophiala</taxon>
    </lineage>
</organism>
<dbReference type="GO" id="GO:0004174">
    <property type="term" value="F:electron-transferring-flavoprotein dehydrogenase activity"/>
    <property type="evidence" value="ECO:0007669"/>
    <property type="project" value="TreeGrafter"/>
</dbReference>
<dbReference type="VEuPathDB" id="FungiDB:A1O9_10592"/>
<dbReference type="GO" id="GO:0005737">
    <property type="term" value="C:cytoplasm"/>
    <property type="evidence" value="ECO:0007669"/>
    <property type="project" value="TreeGrafter"/>
</dbReference>
<accession>A0A072P1Q5</accession>
<sequence>MVASNIALQARPFKVLVAGGSYGGLGAALNLLDLCAGRFPRFQYNPVGEPENRKITLEITIVDERDGYFHLISSPLALASGTFAPKAWRKFNDIPALRSIKTIRGTVERVDSKLRRATIVEAESGSSLEATYDFFVGASGLRRAWPVVPQSLTKETYLSEALRHIDLVKSARRGVVVVGGGAVGIEMAAEIKLVMPTQQVTLIHSRDKLLSSESLPDEFKERSRTILEGMGVKVLMGQRVLETIKSTSEDGSPYSQLHLDGGQTVVAGHVIYAMSKSIPSTAYMPPASLDEQQYVKIAPSLNLLSGIPNARYHFAVGDIARWSGIKRCGTAMHMGQYAAHNIHQLMLQQLYQHQPNFKELDPIPPMMGIAIGTQAVAYHPSEGTTFGEQVLKSSFGDDMGDTSMYLLSQTLKCADPFA</sequence>
<reference evidence="2 3" key="1">
    <citation type="submission" date="2013-03" db="EMBL/GenBank/DDBJ databases">
        <title>The Genome Sequence of Exophiala aquamarina CBS 119918.</title>
        <authorList>
            <consortium name="The Broad Institute Genomics Platform"/>
            <person name="Cuomo C."/>
            <person name="de Hoog S."/>
            <person name="Gorbushina A."/>
            <person name="Walker B."/>
            <person name="Young S.K."/>
            <person name="Zeng Q."/>
            <person name="Gargeya S."/>
            <person name="Fitzgerald M."/>
            <person name="Haas B."/>
            <person name="Abouelleil A."/>
            <person name="Allen A.W."/>
            <person name="Alvarado L."/>
            <person name="Arachchi H.M."/>
            <person name="Berlin A.M."/>
            <person name="Chapman S.B."/>
            <person name="Gainer-Dewar J."/>
            <person name="Goldberg J."/>
            <person name="Griggs A."/>
            <person name="Gujja S."/>
            <person name="Hansen M."/>
            <person name="Howarth C."/>
            <person name="Imamovic A."/>
            <person name="Ireland A."/>
            <person name="Larimer J."/>
            <person name="McCowan C."/>
            <person name="Murphy C."/>
            <person name="Pearson M."/>
            <person name="Poon T.W."/>
            <person name="Priest M."/>
            <person name="Roberts A."/>
            <person name="Saif S."/>
            <person name="Shea T."/>
            <person name="Sisk P."/>
            <person name="Sykes S."/>
            <person name="Wortman J."/>
            <person name="Nusbaum C."/>
            <person name="Birren B."/>
        </authorList>
    </citation>
    <scope>NUCLEOTIDE SEQUENCE [LARGE SCALE GENOMIC DNA]</scope>
    <source>
        <strain evidence="2 3">CBS 119918</strain>
    </source>
</reference>
<protein>
    <recommendedName>
        <fullName evidence="1">FAD/NAD(P)-binding domain-containing protein</fullName>
    </recommendedName>
</protein>
<dbReference type="SUPFAM" id="SSF51905">
    <property type="entry name" value="FAD/NAD(P)-binding domain"/>
    <property type="match status" value="1"/>
</dbReference>
<evidence type="ECO:0000259" key="1">
    <source>
        <dbReference type="Pfam" id="PF07992"/>
    </source>
</evidence>
<dbReference type="AlphaFoldDB" id="A0A072P1Q5"/>
<dbReference type="HOGENOM" id="CLU_029131_0_0_1"/>
<dbReference type="Proteomes" id="UP000027920">
    <property type="component" value="Unassembled WGS sequence"/>
</dbReference>
<dbReference type="EMBL" id="AMGV01000013">
    <property type="protein sequence ID" value="KEF53617.1"/>
    <property type="molecule type" value="Genomic_DNA"/>
</dbReference>
<feature type="domain" description="FAD/NAD(P)-binding" evidence="1">
    <location>
        <begin position="14"/>
        <end position="335"/>
    </location>
</feature>
<dbReference type="OrthoDB" id="202203at2759"/>
<dbReference type="InterPro" id="IPR036188">
    <property type="entry name" value="FAD/NAD-bd_sf"/>
</dbReference>